<dbReference type="Pfam" id="PF13871">
    <property type="entry name" value="Helicase_C_4"/>
    <property type="match status" value="1"/>
</dbReference>
<dbReference type="InterPro" id="IPR026741">
    <property type="entry name" value="SNO"/>
</dbReference>
<dbReference type="InParanoid" id="D7FWB6"/>
<proteinExistence type="inferred from homology"/>
<dbReference type="InterPro" id="IPR026937">
    <property type="entry name" value="SBNO_Helicase_C_dom"/>
</dbReference>
<keyword evidence="2" id="KW-0175">Coiled coil</keyword>
<feature type="region of interest" description="Disordered" evidence="3">
    <location>
        <begin position="1156"/>
        <end position="1252"/>
    </location>
</feature>
<dbReference type="eggNOG" id="KOG1513">
    <property type="taxonomic scope" value="Eukaryota"/>
</dbReference>
<evidence type="ECO:0000259" key="6">
    <source>
        <dbReference type="Pfam" id="PF25373"/>
    </source>
</evidence>
<organism evidence="7 8">
    <name type="scientific">Ectocarpus siliculosus</name>
    <name type="common">Brown alga</name>
    <name type="synonym">Conferva siliculosa</name>
    <dbReference type="NCBI Taxonomy" id="2880"/>
    <lineage>
        <taxon>Eukaryota</taxon>
        <taxon>Sar</taxon>
        <taxon>Stramenopiles</taxon>
        <taxon>Ochrophyta</taxon>
        <taxon>PX clade</taxon>
        <taxon>Phaeophyceae</taxon>
        <taxon>Ectocarpales</taxon>
        <taxon>Ectocarpaceae</taxon>
        <taxon>Ectocarpus</taxon>
    </lineage>
</organism>
<dbReference type="GO" id="GO:0042393">
    <property type="term" value="F:histone binding"/>
    <property type="evidence" value="ECO:0007669"/>
    <property type="project" value="TreeGrafter"/>
</dbReference>
<dbReference type="SUPFAM" id="SSF52540">
    <property type="entry name" value="P-loop containing nucleoside triphosphate hydrolases"/>
    <property type="match status" value="2"/>
</dbReference>
<evidence type="ECO:0000256" key="2">
    <source>
        <dbReference type="SAM" id="Coils"/>
    </source>
</evidence>
<dbReference type="OMA" id="DGFYCSK"/>
<dbReference type="Proteomes" id="UP000002630">
    <property type="component" value="Linkage Group LG05"/>
</dbReference>
<dbReference type="PANTHER" id="PTHR12706:SF33">
    <property type="entry name" value="PROTEIN WITH HELICASE_C DOMAIN"/>
    <property type="match status" value="1"/>
</dbReference>
<feature type="coiled-coil region" evidence="2">
    <location>
        <begin position="528"/>
        <end position="575"/>
    </location>
</feature>
<dbReference type="EMBL" id="FN648488">
    <property type="protein sequence ID" value="CBJ32004.1"/>
    <property type="molecule type" value="Genomic_DNA"/>
</dbReference>
<evidence type="ECO:0000313" key="7">
    <source>
        <dbReference type="EMBL" id="CBJ32004.1"/>
    </source>
</evidence>
<protein>
    <submittedName>
        <fullName evidence="7">Uncharacterized protein</fullName>
    </submittedName>
</protein>
<reference evidence="7 8" key="1">
    <citation type="journal article" date="2010" name="Nature">
        <title>The Ectocarpus genome and the independent evolution of multicellularity in brown algae.</title>
        <authorList>
            <person name="Cock J.M."/>
            <person name="Sterck L."/>
            <person name="Rouze P."/>
            <person name="Scornet D."/>
            <person name="Allen A.E."/>
            <person name="Amoutzias G."/>
            <person name="Anthouard V."/>
            <person name="Artiguenave F."/>
            <person name="Aury J.M."/>
            <person name="Badger J.H."/>
            <person name="Beszteri B."/>
            <person name="Billiau K."/>
            <person name="Bonnet E."/>
            <person name="Bothwell J.H."/>
            <person name="Bowler C."/>
            <person name="Boyen C."/>
            <person name="Brownlee C."/>
            <person name="Carrano C.J."/>
            <person name="Charrier B."/>
            <person name="Cho G.Y."/>
            <person name="Coelho S.M."/>
            <person name="Collen J."/>
            <person name="Corre E."/>
            <person name="Da Silva C."/>
            <person name="Delage L."/>
            <person name="Delaroque N."/>
            <person name="Dittami S.M."/>
            <person name="Doulbeau S."/>
            <person name="Elias M."/>
            <person name="Farnham G."/>
            <person name="Gachon C.M."/>
            <person name="Gschloessl B."/>
            <person name="Heesch S."/>
            <person name="Jabbari K."/>
            <person name="Jubin C."/>
            <person name="Kawai H."/>
            <person name="Kimura K."/>
            <person name="Kloareg B."/>
            <person name="Kupper F.C."/>
            <person name="Lang D."/>
            <person name="Le Bail A."/>
            <person name="Leblanc C."/>
            <person name="Lerouge P."/>
            <person name="Lohr M."/>
            <person name="Lopez P.J."/>
            <person name="Martens C."/>
            <person name="Maumus F."/>
            <person name="Michel G."/>
            <person name="Miranda-Saavedra D."/>
            <person name="Morales J."/>
            <person name="Moreau H."/>
            <person name="Motomura T."/>
            <person name="Nagasato C."/>
            <person name="Napoli C.A."/>
            <person name="Nelson D.R."/>
            <person name="Nyvall-Collen P."/>
            <person name="Peters A.F."/>
            <person name="Pommier C."/>
            <person name="Potin P."/>
            <person name="Poulain J."/>
            <person name="Quesneville H."/>
            <person name="Read B."/>
            <person name="Rensing S.A."/>
            <person name="Ritter A."/>
            <person name="Rousvoal S."/>
            <person name="Samanta M."/>
            <person name="Samson G."/>
            <person name="Schroeder D.C."/>
            <person name="Segurens B."/>
            <person name="Strittmatter M."/>
            <person name="Tonon T."/>
            <person name="Tregear J.W."/>
            <person name="Valentin K."/>
            <person name="von Dassow P."/>
            <person name="Yamagishi T."/>
            <person name="Van de Peer Y."/>
            <person name="Wincker P."/>
        </authorList>
    </citation>
    <scope>NUCLEOTIDE SEQUENCE [LARGE SCALE GENOMIC DNA]</scope>
    <source>
        <strain evidence="8">Ec32 / CCAP1310/4</strain>
    </source>
</reference>
<feature type="compositionally biased region" description="Low complexity" evidence="3">
    <location>
        <begin position="1160"/>
        <end position="1169"/>
    </location>
</feature>
<dbReference type="EMBL" id="FN649730">
    <property type="protein sequence ID" value="CBJ32004.1"/>
    <property type="molecule type" value="Genomic_DNA"/>
</dbReference>
<dbReference type="InterPro" id="IPR027417">
    <property type="entry name" value="P-loop_NTPase"/>
</dbReference>
<dbReference type="Pfam" id="PF13872">
    <property type="entry name" value="AAA_34"/>
    <property type="match status" value="1"/>
</dbReference>
<evidence type="ECO:0000313" key="8">
    <source>
        <dbReference type="Proteomes" id="UP000002630"/>
    </source>
</evidence>
<dbReference type="InterPro" id="IPR057332">
    <property type="entry name" value="SBNO_a/b_dom"/>
</dbReference>
<feature type="compositionally biased region" description="Polar residues" evidence="3">
    <location>
        <begin position="1226"/>
        <end position="1238"/>
    </location>
</feature>
<sequence>MEVPAVDVASALREAAALEEKKLKDKQQAEADNALAEEVDVEVFSAYECRSLPPELGNAHPGDISEPGLLSAVPLPPPTYGSEAFDGPVIDETKLSRLQLEGVLFAAQRHTHLLPDGKRAGFFIGDGAGVGKGRQIAGIILDSWARGRKKHVWFSISNDLKLDAQRDLKDVGCHINVIDGCQGLDAASSKGLGMSSSSKHGCLFSTYSTLASGRPNAVGKKTRLEQLIDWCGGKDFEGCLVFDEAHKAKNFNSSKEELSTKVSQAVIKIQDMLPKARVVYCSATGVTDIGNLAYATRLGLWGEHSPFRGFKEFKESMEKRGLGALEMLAMELKAKGSYVSRGLGWKGAEFETCEVKLPPSTVEMYDKAVEFWMLLRKELEKAASACGNSGMCKAERCKDDHVCSPMRQFWGQQQRFFKEMANASKVEFVVAQAKEALSSGMSVVIGLQSTGESGMDKAMSEMKKRPGDTVATLISAAHYGTIGFIKQFFPTRTVPKEVKVMTDQDIEDIISCQLNVHIQAGIATLFNVEQARASLRKDQERSKVLKAEQAKSRELQDCVEAKEKLLQKAKELRLLPSPLDALIDALGGTAEVAEMTGRRGRLVRRVRGDAGFKYDLRPENEETSLNIRERELFMSGKKKVAIISDAASTGVSLHAAVGSGSEGRRRLHITLELPWSADKAIQQLGRSHRSNQASAPVFRLLVTDLGGERRFAAAVAKRLASLGALTKGDRRAATGADFSSFDLDTKYGRRALKSMMMAIVTKTGLAPGVDLMTLRPFVQSGLLMSTAPAAATPTPSSVNQGGATGAAGMMAEELGQEAKAEIKIAAMLAAERSLEDMAIEPAQYNNVTLFLGRLQGLPVQRQNLMFTYLTGTLDAVLSEARASGVYDEGVADLRASSVTLKNAPEEVAKDPATGAVTQLAQVVLDRGVSWDQALAKRSEAADAGMDEAVKPTSGAKPPKGTGFYRSRHTDITSQRKLVVLAVRKAKHNRLMVITRPNTGTSGYEMDLQELREKYDRVSDNEEATATVQHAWTQAYDSSNGADYRGSRKVTLGLLSGSVLPMWSALEKTVAVCRAQMTKAEEALKVNRVILDDSTKLVGVRLPTTALSTLRQHLAEAVQARKAVVDSGGGGGVDPVSPINPKTLLQVKTPPKNILSFFGRAASPSPSSAATPPPVGGKRHAGVSSVGGSAGRVKKKKGSVGGSGRNAGKENSASSTAKGVAALFGSQLGSKDTAGSTASAKRDDPPEVISIDD</sequence>
<evidence type="ECO:0000259" key="5">
    <source>
        <dbReference type="Pfam" id="PF13872"/>
    </source>
</evidence>
<evidence type="ECO:0000256" key="1">
    <source>
        <dbReference type="ARBA" id="ARBA00006992"/>
    </source>
</evidence>
<evidence type="ECO:0000256" key="3">
    <source>
        <dbReference type="SAM" id="MobiDB-lite"/>
    </source>
</evidence>
<feature type="region of interest" description="Disordered" evidence="3">
    <location>
        <begin position="941"/>
        <end position="967"/>
    </location>
</feature>
<dbReference type="Gene3D" id="3.40.50.300">
    <property type="entry name" value="P-loop containing nucleotide triphosphate hydrolases"/>
    <property type="match status" value="2"/>
</dbReference>
<feature type="domain" description="Strawberry notch AAA" evidence="5">
    <location>
        <begin position="59"/>
        <end position="367"/>
    </location>
</feature>
<dbReference type="GO" id="GO:0031490">
    <property type="term" value="F:chromatin DNA binding"/>
    <property type="evidence" value="ECO:0007669"/>
    <property type="project" value="TreeGrafter"/>
</dbReference>
<dbReference type="GO" id="GO:0006355">
    <property type="term" value="P:regulation of DNA-templated transcription"/>
    <property type="evidence" value="ECO:0007669"/>
    <property type="project" value="InterPro"/>
</dbReference>
<keyword evidence="8" id="KW-1185">Reference proteome</keyword>
<dbReference type="OrthoDB" id="421838at2759"/>
<feature type="region of interest" description="Disordered" evidence="3">
    <location>
        <begin position="1124"/>
        <end position="1143"/>
    </location>
</feature>
<dbReference type="AlphaFoldDB" id="D7FWB6"/>
<comment type="similarity">
    <text evidence="1">Belongs to the SBNO family.</text>
</comment>
<dbReference type="Pfam" id="PF25373">
    <property type="entry name" value="SBNO"/>
    <property type="match status" value="1"/>
</dbReference>
<accession>D7FWB6</accession>
<dbReference type="PANTHER" id="PTHR12706">
    <property type="entry name" value="STRAWBERRY NOTCH-RELATED"/>
    <property type="match status" value="1"/>
</dbReference>
<dbReference type="GO" id="GO:0005634">
    <property type="term" value="C:nucleus"/>
    <property type="evidence" value="ECO:0007669"/>
    <property type="project" value="TreeGrafter"/>
</dbReference>
<evidence type="ECO:0000259" key="4">
    <source>
        <dbReference type="Pfam" id="PF13871"/>
    </source>
</evidence>
<name>D7FWB6_ECTSI</name>
<feature type="domain" description="Strawberry notch helicase C" evidence="4">
    <location>
        <begin position="578"/>
        <end position="892"/>
    </location>
</feature>
<feature type="domain" description="SBNO alpha/beta" evidence="6">
    <location>
        <begin position="960"/>
        <end position="1039"/>
    </location>
</feature>
<gene>
    <name evidence="7" type="ORF">Esi_0300_0013</name>
</gene>
<dbReference type="InterPro" id="IPR039187">
    <property type="entry name" value="SNO_AAA"/>
</dbReference>